<name>A0A1H3Y359_9BACT</name>
<accession>A0A1H3Y359</accession>
<dbReference type="Proteomes" id="UP000199656">
    <property type="component" value="Unassembled WGS sequence"/>
</dbReference>
<proteinExistence type="predicted"/>
<evidence type="ECO:0000313" key="1">
    <source>
        <dbReference type="EMBL" id="SEA05238.1"/>
    </source>
</evidence>
<dbReference type="OrthoDB" id="679366at2"/>
<gene>
    <name evidence="1" type="ORF">SAMN05660909_00630</name>
</gene>
<reference evidence="2" key="1">
    <citation type="submission" date="2016-10" db="EMBL/GenBank/DDBJ databases">
        <authorList>
            <person name="Varghese N."/>
            <person name="Submissions S."/>
        </authorList>
    </citation>
    <scope>NUCLEOTIDE SEQUENCE [LARGE SCALE GENOMIC DNA]</scope>
    <source>
        <strain evidence="2">DSM 23920</strain>
    </source>
</reference>
<evidence type="ECO:0000313" key="2">
    <source>
        <dbReference type="Proteomes" id="UP000199656"/>
    </source>
</evidence>
<protein>
    <submittedName>
        <fullName evidence="1">Uncharacterized protein</fullName>
    </submittedName>
</protein>
<organism evidence="1 2">
    <name type="scientific">Chitinophaga terrae</name>
    <name type="common">ex Kim and Jung 2007</name>
    <dbReference type="NCBI Taxonomy" id="408074"/>
    <lineage>
        <taxon>Bacteria</taxon>
        <taxon>Pseudomonadati</taxon>
        <taxon>Bacteroidota</taxon>
        <taxon>Chitinophagia</taxon>
        <taxon>Chitinophagales</taxon>
        <taxon>Chitinophagaceae</taxon>
        <taxon>Chitinophaga</taxon>
    </lineage>
</organism>
<dbReference type="EMBL" id="FNRL01000002">
    <property type="protein sequence ID" value="SEA05238.1"/>
    <property type="molecule type" value="Genomic_DNA"/>
</dbReference>
<dbReference type="STRING" id="408074.SAMN05660909_00630"/>
<dbReference type="AlphaFoldDB" id="A0A1H3Y359"/>
<dbReference type="RefSeq" id="WP_089758598.1">
    <property type="nucleotide sequence ID" value="NZ_BKAT01000010.1"/>
</dbReference>
<keyword evidence="2" id="KW-1185">Reference proteome</keyword>
<sequence length="71" mass="8176">MSNFTLSVLSTLCLVTKNDIKQQEELSLTREEQANFEDTKTALNTLRFSPRTTTLQQIFEYATSQEKGEEK</sequence>